<dbReference type="InterPro" id="IPR016541">
    <property type="entry name" value="UCP008505"/>
</dbReference>
<accession>A0A426QJJ7</accession>
<sequence>MDFSFDTSAFIEPAVRLYPRDLFEPHWVWVEKLINDGQIRCTELVRDELQASEDELYKWAMHQSELFVPIDEAIQTAVTDVIKHFPTLTDYHRDRSGADPWVIALSLANGKCPVVTYEKMGKNSAPRIPNACVYFGIECFTWVDVFRATKFS</sequence>
<keyword evidence="2" id="KW-1185">Reference proteome</keyword>
<dbReference type="Pfam" id="PF14367">
    <property type="entry name" value="DUF4411"/>
    <property type="match status" value="1"/>
</dbReference>
<evidence type="ECO:0000313" key="1">
    <source>
        <dbReference type="EMBL" id="RRQ21910.1"/>
    </source>
</evidence>
<dbReference type="RefSeq" id="WP_241546913.1">
    <property type="nucleotide sequence ID" value="NZ_QZMU01000001.1"/>
</dbReference>
<evidence type="ECO:0000313" key="2">
    <source>
        <dbReference type="Proteomes" id="UP000287798"/>
    </source>
</evidence>
<organism evidence="1 2">
    <name type="scientific">Thiohalobacter thiocyanaticus</name>
    <dbReference type="NCBI Taxonomy" id="585455"/>
    <lineage>
        <taxon>Bacteria</taxon>
        <taxon>Pseudomonadati</taxon>
        <taxon>Pseudomonadota</taxon>
        <taxon>Gammaproteobacteria</taxon>
        <taxon>Thiohalobacterales</taxon>
        <taxon>Thiohalobacteraceae</taxon>
        <taxon>Thiohalobacter</taxon>
    </lineage>
</organism>
<dbReference type="EMBL" id="QZMU01000001">
    <property type="protein sequence ID" value="RRQ21910.1"/>
    <property type="molecule type" value="Genomic_DNA"/>
</dbReference>
<proteinExistence type="predicted"/>
<dbReference type="AlphaFoldDB" id="A0A426QJJ7"/>
<comment type="caution">
    <text evidence="1">The sequence shown here is derived from an EMBL/GenBank/DDBJ whole genome shotgun (WGS) entry which is preliminary data.</text>
</comment>
<reference evidence="1 2" key="1">
    <citation type="journal article" date="2010" name="Int. J. Syst. Evol. Microbiol.">
        <title>Thiohalobacter thiocyanaticus gen. nov., sp. nov., a moderately halophilic, sulfur-oxidizing gammaproteobacterium from hypersaline lakes, that utilizes thiocyanate.</title>
        <authorList>
            <person name="Sorokin D.Y."/>
            <person name="Kovaleva O.L."/>
            <person name="Tourova T.P."/>
            <person name="Muyzer G."/>
        </authorList>
    </citation>
    <scope>NUCLEOTIDE SEQUENCE [LARGE SCALE GENOMIC DNA]</scope>
    <source>
        <strain evidence="1 2">Hrh1</strain>
    </source>
</reference>
<name>A0A426QJJ7_9GAMM</name>
<dbReference type="PIRSF" id="PIRSF008505">
    <property type="entry name" value="UCP008505"/>
    <property type="match status" value="1"/>
</dbReference>
<gene>
    <name evidence="1" type="ORF">D6C00_08085</name>
</gene>
<dbReference type="Proteomes" id="UP000287798">
    <property type="component" value="Unassembled WGS sequence"/>
</dbReference>
<protein>
    <submittedName>
        <fullName evidence="1">DUF4411 family protein</fullName>
    </submittedName>
</protein>